<comment type="caution">
    <text evidence="3">The sequence shown here is derived from an EMBL/GenBank/DDBJ whole genome shotgun (WGS) entry which is preliminary data.</text>
</comment>
<proteinExistence type="predicted"/>
<dbReference type="EMBL" id="JAQJJC010000014">
    <property type="protein sequence ID" value="MDN5114815.1"/>
    <property type="molecule type" value="Genomic_DNA"/>
</dbReference>
<dbReference type="InterPro" id="IPR027417">
    <property type="entry name" value="P-loop_NTPase"/>
</dbReference>
<dbReference type="GO" id="GO:0004386">
    <property type="term" value="F:helicase activity"/>
    <property type="evidence" value="ECO:0007669"/>
    <property type="project" value="UniProtKB-KW"/>
</dbReference>
<organism evidence="3 4">
    <name type="scientific">Aliarcobacter butzleri</name>
    <dbReference type="NCBI Taxonomy" id="28197"/>
    <lineage>
        <taxon>Bacteria</taxon>
        <taxon>Pseudomonadati</taxon>
        <taxon>Campylobacterota</taxon>
        <taxon>Epsilonproteobacteria</taxon>
        <taxon>Campylobacterales</taxon>
        <taxon>Arcobacteraceae</taxon>
        <taxon>Aliarcobacter</taxon>
    </lineage>
</organism>
<evidence type="ECO:0000259" key="1">
    <source>
        <dbReference type="Pfam" id="PF04851"/>
    </source>
</evidence>
<evidence type="ECO:0000313" key="3">
    <source>
        <dbReference type="EMBL" id="MDN5114815.1"/>
    </source>
</evidence>
<dbReference type="GO" id="GO:0003677">
    <property type="term" value="F:DNA binding"/>
    <property type="evidence" value="ECO:0007669"/>
    <property type="project" value="InterPro"/>
</dbReference>
<dbReference type="SUPFAM" id="SSF52540">
    <property type="entry name" value="P-loop containing nucleoside triphosphate hydrolases"/>
    <property type="match status" value="1"/>
</dbReference>
<feature type="domain" description="Helicase/UvrB N-terminal" evidence="1">
    <location>
        <begin position="105"/>
        <end position="274"/>
    </location>
</feature>
<sequence length="1035" mass="119289">MIIKFKSKEYQNNAVKSIVDCFIGQVKSSGVKYTIDPGITKPKVVSGQTSIADFDEVDLPDGVKNSEFTLSYDEILTNIQEVQQNQDLPVSNKLVKTSVSPINLEVEMETGTGKTYVYIKTMFELNEKYGWNKFIIVVPTIAIREGVYQSFELTKDHFQEQYKKQIRAFIYDSKRANEIKQYSEDPNINCMIINVQAFNAKGEDARRIHRKLEDFEYRRPIDLIKANRPILIIDEPQKINSDPKSLTDLKKESKSFQSLVEFNPLFVVSYSATHKVVHNKVHRLDAFDAYNQKLVKKIQVRGISIKGLSGTNGYIYLQDIVISKNKPPMAKIEIEIKRQSSIERKTLNFFETDNLFDKSNELEQYKGLKITNINPHTNTVEFSNGEKLVCGEATGNVDESTLRRLQIKETIKAHLDKEKELHNKGIKVLSLFFIDEVAKYRVYDNDIDSNGEYAKYFEEAYLEAISEIEDITNPKYQEYLNSINVKDTHNGYFSQDKNKRFVNSTVKTTGEEKGQSDDVSAYDLILKDKKLLLDLDPNKSPVRFIFSHSALREGWDNPNVFVICALKNVDGSNETSRRQEIGRGLRISVDKNGNRMDNIETVHKDNILTVVAGESFTDYVKALQKDIKETLSARPVKADEKYFIGKHIETLNGKIKIDEKQARAIYKYLLKNDYIDDNDKITVECKQDIKNGTLKEFPQELEIYKNQIVQLISSVYDENAINDMISDGRETKTNYRNSNFDKKEFHELWEQINKKAIYSVHYDSSELIKKCIEKLDSELNVKSLTYTIETGELDEMNIDKLESGENFSKKNLSTIKDSGNISTYVKYDLIGKIVENTGLTRKTVGDILKGVREDTFNKFKKNPEDFISVASRLITEQKATTLIEHISYDTINETYDLEDIFTVNQDNTNFTKAFKVNNHIYDYVEYDSKTEKDFAEILDVADNVVVYAKLPRGKYSIPTPLKENYTPDWAIAFKKGSVKHIYFIAETKGSMSSMQLREVERIKIECAKKYFKEISNKNVIYDKIDSFDELLKLIN</sequence>
<dbReference type="GO" id="GO:0015668">
    <property type="term" value="F:type III site-specific deoxyribonuclease activity"/>
    <property type="evidence" value="ECO:0007669"/>
    <property type="project" value="InterPro"/>
</dbReference>
<keyword evidence="3" id="KW-0547">Nucleotide-binding</keyword>
<keyword evidence="3" id="KW-0067">ATP-binding</keyword>
<evidence type="ECO:0000259" key="2">
    <source>
        <dbReference type="Pfam" id="PF19778"/>
    </source>
</evidence>
<dbReference type="Pfam" id="PF19778">
    <property type="entry name" value="RE_endonuc"/>
    <property type="match status" value="1"/>
</dbReference>
<keyword evidence="3" id="KW-0378">Hydrolase</keyword>
<dbReference type="AlphaFoldDB" id="A0AAW7Q6Q3"/>
<evidence type="ECO:0000313" key="4">
    <source>
        <dbReference type="Proteomes" id="UP001170713"/>
    </source>
</evidence>
<reference evidence="3" key="1">
    <citation type="journal article" date="2023" name="Microorganisms">
        <title>Genomic Characterization of Arcobacter butzleri Strains Isolated from Various Sources in Lithuania.</title>
        <authorList>
            <person name="Uljanovas D."/>
            <person name="Golz G."/>
            <person name="Fleischmann S."/>
            <person name="Kudirkiene E."/>
            <person name="Kasetiene N."/>
            <person name="Grineviciene A."/>
            <person name="Tamuleviciene E."/>
            <person name="Aksomaitiene J."/>
            <person name="Alter T."/>
            <person name="Malakauskas M."/>
        </authorList>
    </citation>
    <scope>NUCLEOTIDE SEQUENCE</scope>
    <source>
        <strain evidence="3">W48</strain>
    </source>
</reference>
<dbReference type="InterPro" id="IPR006935">
    <property type="entry name" value="Helicase/UvrB_N"/>
</dbReference>
<dbReference type="Proteomes" id="UP001170713">
    <property type="component" value="Unassembled WGS sequence"/>
</dbReference>
<dbReference type="Pfam" id="PF04851">
    <property type="entry name" value="ResIII"/>
    <property type="match status" value="1"/>
</dbReference>
<dbReference type="RefSeq" id="WP_301343193.1">
    <property type="nucleotide sequence ID" value="NZ_JAQJJC010000014.1"/>
</dbReference>
<dbReference type="Gene3D" id="3.40.50.300">
    <property type="entry name" value="P-loop containing nucleotide triphosphate hydrolases"/>
    <property type="match status" value="1"/>
</dbReference>
<gene>
    <name evidence="3" type="ORF">PJV88_09265</name>
</gene>
<feature type="domain" description="Type III restriction enzyme C-terminal endonuclease" evidence="2">
    <location>
        <begin position="918"/>
        <end position="1024"/>
    </location>
</feature>
<protein>
    <submittedName>
        <fullName evidence="3">DEAD/DEAH box helicase family protein</fullName>
    </submittedName>
</protein>
<accession>A0AAW7Q6Q3</accession>
<keyword evidence="3" id="KW-0347">Helicase</keyword>
<dbReference type="GO" id="GO:0005524">
    <property type="term" value="F:ATP binding"/>
    <property type="evidence" value="ECO:0007669"/>
    <property type="project" value="InterPro"/>
</dbReference>
<name>A0AAW7Q6Q3_9BACT</name>
<dbReference type="InterPro" id="IPR045572">
    <property type="entry name" value="RE_endonuc_C"/>
</dbReference>
<reference evidence="3" key="2">
    <citation type="submission" date="2023-01" db="EMBL/GenBank/DDBJ databases">
        <authorList>
            <person name="Uljanovas D."/>
        </authorList>
    </citation>
    <scope>NUCLEOTIDE SEQUENCE</scope>
    <source>
        <strain evidence="3">W48</strain>
    </source>
</reference>